<organism evidence="6 7">
    <name type="scientific">Arsenicicoccus piscis</name>
    <dbReference type="NCBI Taxonomy" id="673954"/>
    <lineage>
        <taxon>Bacteria</taxon>
        <taxon>Bacillati</taxon>
        <taxon>Actinomycetota</taxon>
        <taxon>Actinomycetes</taxon>
        <taxon>Micrococcales</taxon>
        <taxon>Intrasporangiaceae</taxon>
        <taxon>Arsenicicoccus</taxon>
    </lineage>
</organism>
<dbReference type="Proteomes" id="UP001157109">
    <property type="component" value="Unassembled WGS sequence"/>
</dbReference>
<accession>A0ABQ6HV45</accession>
<dbReference type="PANTHER" id="PTHR33569:SF1">
    <property type="entry name" value="UREASE"/>
    <property type="match status" value="1"/>
</dbReference>
<sequence>MESGREVLTRSQVMDGVPEMITDVQVEATFPDGRKLVTLHHPIHLDGETEPTEQPEPTGQPEPVAPGAVRVSPGSVLLNGDRTEAERRTEVIVNTGDRPVQVGSHLHLPDANSALAFDRAACLGYRLDIPAGTSVRFEPGASREVALVALRGRRVVPGLQLGDRPDLKEH</sequence>
<comment type="pathway">
    <text evidence="1">Nitrogen metabolism; urea degradation; CO(2) and NH(3) from urea (urease route): step 1/1.</text>
</comment>
<evidence type="ECO:0000256" key="5">
    <source>
        <dbReference type="SAM" id="MobiDB-lite"/>
    </source>
</evidence>
<evidence type="ECO:0000256" key="2">
    <source>
        <dbReference type="ARBA" id="ARBA00012934"/>
    </source>
</evidence>
<evidence type="ECO:0000256" key="3">
    <source>
        <dbReference type="ARBA" id="ARBA00022801"/>
    </source>
</evidence>
<keyword evidence="7" id="KW-1185">Reference proteome</keyword>
<dbReference type="Pfam" id="PF00547">
    <property type="entry name" value="Urease_gamma"/>
    <property type="match status" value="1"/>
</dbReference>
<evidence type="ECO:0000256" key="4">
    <source>
        <dbReference type="ARBA" id="ARBA00047778"/>
    </source>
</evidence>
<keyword evidence="3" id="KW-0378">Hydrolase</keyword>
<evidence type="ECO:0000313" key="7">
    <source>
        <dbReference type="Proteomes" id="UP001157109"/>
    </source>
</evidence>
<evidence type="ECO:0000313" key="6">
    <source>
        <dbReference type="EMBL" id="GMA21982.1"/>
    </source>
</evidence>
<comment type="caution">
    <text evidence="6">The sequence shown here is derived from an EMBL/GenBank/DDBJ whole genome shotgun (WGS) entry which is preliminary data.</text>
</comment>
<dbReference type="EMBL" id="BSUJ01000002">
    <property type="protein sequence ID" value="GMA21982.1"/>
    <property type="molecule type" value="Genomic_DNA"/>
</dbReference>
<dbReference type="InterPro" id="IPR050069">
    <property type="entry name" value="Urease_subunit"/>
</dbReference>
<feature type="region of interest" description="Disordered" evidence="5">
    <location>
        <begin position="46"/>
        <end position="75"/>
    </location>
</feature>
<dbReference type="InterPro" id="IPR002019">
    <property type="entry name" value="Urease_beta-like"/>
</dbReference>
<protein>
    <recommendedName>
        <fullName evidence="2">urease</fullName>
        <ecNumber evidence="2">3.5.1.5</ecNumber>
    </recommendedName>
</protein>
<reference evidence="7" key="1">
    <citation type="journal article" date="2019" name="Int. J. Syst. Evol. Microbiol.">
        <title>The Global Catalogue of Microorganisms (GCM) 10K type strain sequencing project: providing services to taxonomists for standard genome sequencing and annotation.</title>
        <authorList>
            <consortium name="The Broad Institute Genomics Platform"/>
            <consortium name="The Broad Institute Genome Sequencing Center for Infectious Disease"/>
            <person name="Wu L."/>
            <person name="Ma J."/>
        </authorList>
    </citation>
    <scope>NUCLEOTIDE SEQUENCE [LARGE SCALE GENOMIC DNA]</scope>
    <source>
        <strain evidence="7">NBRC 105830</strain>
    </source>
</reference>
<proteinExistence type="predicted"/>
<dbReference type="Pfam" id="PF00699">
    <property type="entry name" value="Urease_beta"/>
    <property type="match status" value="1"/>
</dbReference>
<dbReference type="PANTHER" id="PTHR33569">
    <property type="entry name" value="UREASE"/>
    <property type="match status" value="1"/>
</dbReference>
<dbReference type="SUPFAM" id="SSF51278">
    <property type="entry name" value="Urease, beta-subunit"/>
    <property type="match status" value="1"/>
</dbReference>
<dbReference type="Gene3D" id="3.30.280.10">
    <property type="entry name" value="Urease, gamma-like subunit"/>
    <property type="match status" value="1"/>
</dbReference>
<dbReference type="CDD" id="cd00407">
    <property type="entry name" value="Urease_beta"/>
    <property type="match status" value="1"/>
</dbReference>
<dbReference type="InterPro" id="IPR002026">
    <property type="entry name" value="Urease_gamma/gamma-beta_su"/>
</dbReference>
<gene>
    <name evidence="6" type="ORF">GCM10025862_40030</name>
</gene>
<dbReference type="SUPFAM" id="SSF54111">
    <property type="entry name" value="Urease, gamma-subunit"/>
    <property type="match status" value="1"/>
</dbReference>
<dbReference type="Gene3D" id="2.10.150.10">
    <property type="entry name" value="Urease, beta subunit"/>
    <property type="match status" value="1"/>
</dbReference>
<evidence type="ECO:0000256" key="1">
    <source>
        <dbReference type="ARBA" id="ARBA00004897"/>
    </source>
</evidence>
<dbReference type="InterPro" id="IPR036461">
    <property type="entry name" value="Urease_betasu_sf"/>
</dbReference>
<name>A0ABQ6HV45_9MICO</name>
<dbReference type="EC" id="3.5.1.5" evidence="2"/>
<comment type="catalytic activity">
    <reaction evidence="4">
        <text>urea + 2 H2O + H(+) = hydrogencarbonate + 2 NH4(+)</text>
        <dbReference type="Rhea" id="RHEA:20557"/>
        <dbReference type="ChEBI" id="CHEBI:15377"/>
        <dbReference type="ChEBI" id="CHEBI:15378"/>
        <dbReference type="ChEBI" id="CHEBI:16199"/>
        <dbReference type="ChEBI" id="CHEBI:17544"/>
        <dbReference type="ChEBI" id="CHEBI:28938"/>
        <dbReference type="EC" id="3.5.1.5"/>
    </reaction>
</comment>
<dbReference type="InterPro" id="IPR036463">
    <property type="entry name" value="Urease_gamma_sf"/>
</dbReference>
<dbReference type="NCBIfam" id="TIGR00192">
    <property type="entry name" value="urease_beta"/>
    <property type="match status" value="1"/>
</dbReference>